<gene>
    <name evidence="3" type="ORF">KVT40_005244</name>
</gene>
<proteinExistence type="predicted"/>
<dbReference type="PANTHER" id="PTHR14778">
    <property type="entry name" value="KINETOCHORE-ASSOCIATED PROTEIN DSN1 HOMOLOG"/>
    <property type="match status" value="1"/>
</dbReference>
<feature type="compositionally biased region" description="Polar residues" evidence="2">
    <location>
        <begin position="238"/>
        <end position="250"/>
    </location>
</feature>
<feature type="coiled-coil region" evidence="1">
    <location>
        <begin position="367"/>
        <end position="394"/>
    </location>
</feature>
<dbReference type="EMBL" id="JAESVG020000006">
    <property type="protein sequence ID" value="KAG8626299.1"/>
    <property type="molecule type" value="Genomic_DNA"/>
</dbReference>
<keyword evidence="1" id="KW-0175">Coiled coil</keyword>
<evidence type="ECO:0000256" key="1">
    <source>
        <dbReference type="SAM" id="Coils"/>
    </source>
</evidence>
<dbReference type="GO" id="GO:0000444">
    <property type="term" value="C:MIS12/MIND type complex"/>
    <property type="evidence" value="ECO:0007669"/>
    <property type="project" value="InterPro"/>
</dbReference>
<feature type="compositionally biased region" description="Basic and acidic residues" evidence="2">
    <location>
        <begin position="138"/>
        <end position="158"/>
    </location>
</feature>
<feature type="compositionally biased region" description="Basic and acidic residues" evidence="2">
    <location>
        <begin position="103"/>
        <end position="112"/>
    </location>
</feature>
<keyword evidence="4" id="KW-1185">Reference proteome</keyword>
<sequence>MTSLLTRSPLQQHMPAMNRGGVGTTAGRRRTARHFDEIEGEEGGPVRKKARSGDEEGVIGAGVGTGTGGKVGEKVNGGKGRRKVYDEADEGFNFSRAKSKRGKGGEAEKKPEPAPVKASKPASPPPKRRPRKTLPVTPEKDDERPVRRSKRLSGENEARTAGVDDPFVETTTRTGKKAAAKTPAPAQVAQAKQVDDREDSPAVQNGGLNALHVSKKRTPKRIDLIESETPVIRRNKAMRQTTADTGSRRSSAGLRGKRASSLIDAGTSSALPHTEVETREFYKHISQDLVEPRRMKQLLVWCGSRALGEKRLEGEGAEEGQARHAARTIEEELISAFSTRNDLSNWFDRPDEAAGSVSLIKKPNPRNVQNVAKLAELEAELARLQAEKASWDSLMTSIPAPSPPQTSPQPLEPHTIDASLLSPSQAEILSTLLQPLTSTSQSPSQPNPLSTEEQVQSRLSHSAKDLHFKIDLYHDSLHKLEQFVDTAGRVAERVLEKTAERLEEREKEKRERGERENGGVRVGEMDALRALGRVVNKKK</sequence>
<dbReference type="PANTHER" id="PTHR14778:SF2">
    <property type="entry name" value="KINETOCHORE-ASSOCIATED PROTEIN DSN1 HOMOLOG"/>
    <property type="match status" value="1"/>
</dbReference>
<dbReference type="GO" id="GO:0051301">
    <property type="term" value="P:cell division"/>
    <property type="evidence" value="ECO:0007669"/>
    <property type="project" value="InterPro"/>
</dbReference>
<feature type="region of interest" description="Disordered" evidence="2">
    <location>
        <begin position="1"/>
        <end position="257"/>
    </location>
</feature>
<evidence type="ECO:0000256" key="2">
    <source>
        <dbReference type="SAM" id="MobiDB-lite"/>
    </source>
</evidence>
<dbReference type="Proteomes" id="UP000809789">
    <property type="component" value="Unassembled WGS sequence"/>
</dbReference>
<organism evidence="3 4">
    <name type="scientific">Elsinoe batatas</name>
    <dbReference type="NCBI Taxonomy" id="2601811"/>
    <lineage>
        <taxon>Eukaryota</taxon>
        <taxon>Fungi</taxon>
        <taxon>Dikarya</taxon>
        <taxon>Ascomycota</taxon>
        <taxon>Pezizomycotina</taxon>
        <taxon>Dothideomycetes</taxon>
        <taxon>Dothideomycetidae</taxon>
        <taxon>Myriangiales</taxon>
        <taxon>Elsinoaceae</taxon>
        <taxon>Elsinoe</taxon>
    </lineage>
</organism>
<comment type="caution">
    <text evidence="3">The sequence shown here is derived from an EMBL/GenBank/DDBJ whole genome shotgun (WGS) entry which is preliminary data.</text>
</comment>
<dbReference type="OrthoDB" id="3364649at2759"/>
<dbReference type="Pfam" id="PF08202">
    <property type="entry name" value="MIS13"/>
    <property type="match status" value="1"/>
</dbReference>
<feature type="compositionally biased region" description="Low complexity" evidence="2">
    <location>
        <begin position="437"/>
        <end position="451"/>
    </location>
</feature>
<dbReference type="InterPro" id="IPR013218">
    <property type="entry name" value="Dsn1/Mis13"/>
</dbReference>
<dbReference type="AlphaFoldDB" id="A0A8K0KYF7"/>
<reference evidence="3" key="1">
    <citation type="submission" date="2021-07" db="EMBL/GenBank/DDBJ databases">
        <title>Elsinoe batatas strain:CRI-CJ2 Genome sequencing and assembly.</title>
        <authorList>
            <person name="Huang L."/>
        </authorList>
    </citation>
    <scope>NUCLEOTIDE SEQUENCE</scope>
    <source>
        <strain evidence="3">CRI-CJ2</strain>
    </source>
</reference>
<feature type="compositionally biased region" description="Gly residues" evidence="2">
    <location>
        <begin position="59"/>
        <end position="78"/>
    </location>
</feature>
<dbReference type="GO" id="GO:0007059">
    <property type="term" value="P:chromosome segregation"/>
    <property type="evidence" value="ECO:0007669"/>
    <property type="project" value="InterPro"/>
</dbReference>
<evidence type="ECO:0008006" key="5">
    <source>
        <dbReference type="Google" id="ProtNLM"/>
    </source>
</evidence>
<feature type="region of interest" description="Disordered" evidence="2">
    <location>
        <begin position="437"/>
        <end position="460"/>
    </location>
</feature>
<evidence type="ECO:0000313" key="3">
    <source>
        <dbReference type="EMBL" id="KAG8626299.1"/>
    </source>
</evidence>
<feature type="compositionally biased region" description="Low complexity" evidence="2">
    <location>
        <begin position="180"/>
        <end position="192"/>
    </location>
</feature>
<name>A0A8K0KYF7_9PEZI</name>
<evidence type="ECO:0000313" key="4">
    <source>
        <dbReference type="Proteomes" id="UP000809789"/>
    </source>
</evidence>
<protein>
    <recommendedName>
        <fullName evidence="5">Kinetochore protein mis13</fullName>
    </recommendedName>
</protein>
<feature type="compositionally biased region" description="Polar residues" evidence="2">
    <location>
        <begin position="1"/>
        <end position="11"/>
    </location>
</feature>
<feature type="region of interest" description="Disordered" evidence="2">
    <location>
        <begin position="501"/>
        <end position="524"/>
    </location>
</feature>
<accession>A0A8K0KYF7</accession>